<keyword evidence="3" id="KW-1185">Reference proteome</keyword>
<dbReference type="InterPro" id="IPR036224">
    <property type="entry name" value="GINS_bundle-like_dom_sf"/>
</dbReference>
<organism evidence="3 4">
    <name type="scientific">Ditylenchus dipsaci</name>
    <dbReference type="NCBI Taxonomy" id="166011"/>
    <lineage>
        <taxon>Eukaryota</taxon>
        <taxon>Metazoa</taxon>
        <taxon>Ecdysozoa</taxon>
        <taxon>Nematoda</taxon>
        <taxon>Chromadorea</taxon>
        <taxon>Rhabditida</taxon>
        <taxon>Tylenchina</taxon>
        <taxon>Tylenchomorpha</taxon>
        <taxon>Sphaerularioidea</taxon>
        <taxon>Anguinidae</taxon>
        <taxon>Anguininae</taxon>
        <taxon>Ditylenchus</taxon>
    </lineage>
</organism>
<keyword evidence="1" id="KW-0235">DNA replication</keyword>
<reference evidence="4" key="1">
    <citation type="submission" date="2022-11" db="UniProtKB">
        <authorList>
            <consortium name="WormBaseParasite"/>
        </authorList>
    </citation>
    <scope>IDENTIFICATION</scope>
</reference>
<comment type="subunit">
    <text evidence="1">Component of the GINS complex.</text>
</comment>
<dbReference type="WBParaSite" id="jg25336">
    <property type="protein sequence ID" value="jg25336"/>
    <property type="gene ID" value="jg25336"/>
</dbReference>
<protein>
    <recommendedName>
        <fullName evidence="1">DNA replication complex GINS protein PSF1</fullName>
    </recommendedName>
</protein>
<dbReference type="CDD" id="cd11710">
    <property type="entry name" value="GINS_A_psf1"/>
    <property type="match status" value="1"/>
</dbReference>
<name>A0A915DZH4_9BILA</name>
<dbReference type="Pfam" id="PF24997">
    <property type="entry name" value="PSF1_C"/>
    <property type="match status" value="1"/>
</dbReference>
<evidence type="ECO:0000259" key="2">
    <source>
        <dbReference type="Pfam" id="PF24997"/>
    </source>
</evidence>
<dbReference type="InterPro" id="IPR005339">
    <property type="entry name" value="GINS_Psf1"/>
</dbReference>
<evidence type="ECO:0000256" key="1">
    <source>
        <dbReference type="RuleBase" id="RU368085"/>
    </source>
</evidence>
<dbReference type="PANTHER" id="PTHR12914">
    <property type="entry name" value="PARTNER OF SLD5"/>
    <property type="match status" value="1"/>
</dbReference>
<comment type="subcellular location">
    <subcellularLocation>
        <location evidence="1">Nucleus</location>
    </subcellularLocation>
</comment>
<accession>A0A915DZH4</accession>
<dbReference type="PANTHER" id="PTHR12914:SF2">
    <property type="entry name" value="DNA REPLICATION COMPLEX GINS PROTEIN PSF1"/>
    <property type="match status" value="1"/>
</dbReference>
<evidence type="ECO:0000313" key="4">
    <source>
        <dbReference type="WBParaSite" id="jg25336"/>
    </source>
</evidence>
<sequence>MSFSSNAAICDTALELIKELHNNPDIIPPYNEPMVKKCAEQITDLYDTNMKALLEIRSGSASEEEKTMTMVRARQAAIDRIKQCCCAYIDEVVLAELCYQINTKFSANKPDQAFALEEREFTHNSVKANLSKEELTWLGSYSESIFKFQNKFGENGVNLLNHVHPPKTLLIHVRALQDFGEFETSDGTTVVFTKNSMHFLPVQDCENLIRRGVLENAS</sequence>
<keyword evidence="1" id="KW-0539">Nucleus</keyword>
<comment type="function">
    <text evidence="1">Required for correct functioning of the GINS complex, a complex that plays an essential role in the initiation of DNA replication, and progression of DNA replication forks. GINS complex seems to bind preferentially to single-stranded DNA.</text>
</comment>
<dbReference type="CDD" id="cd21696">
    <property type="entry name" value="GINS_B_Psf1"/>
    <property type="match status" value="1"/>
</dbReference>
<dbReference type="Gene3D" id="1.20.58.1030">
    <property type="match status" value="1"/>
</dbReference>
<dbReference type="AlphaFoldDB" id="A0A915DZH4"/>
<dbReference type="GO" id="GO:0000811">
    <property type="term" value="C:GINS complex"/>
    <property type="evidence" value="ECO:0007669"/>
    <property type="project" value="UniProtKB-UniRule"/>
</dbReference>
<dbReference type="GO" id="GO:1902983">
    <property type="term" value="P:DNA strand elongation involved in mitotic DNA replication"/>
    <property type="evidence" value="ECO:0007669"/>
    <property type="project" value="TreeGrafter"/>
</dbReference>
<proteinExistence type="inferred from homology"/>
<evidence type="ECO:0000313" key="3">
    <source>
        <dbReference type="Proteomes" id="UP000887574"/>
    </source>
</evidence>
<dbReference type="Proteomes" id="UP000887574">
    <property type="component" value="Unplaced"/>
</dbReference>
<dbReference type="SUPFAM" id="SSF158573">
    <property type="entry name" value="GINS helical bundle-like"/>
    <property type="match status" value="1"/>
</dbReference>
<feature type="domain" description="DNA replication complex GINS protein PSF1 C-terminal" evidence="2">
    <location>
        <begin position="169"/>
        <end position="216"/>
    </location>
</feature>
<dbReference type="InterPro" id="IPR056783">
    <property type="entry name" value="PSF1_C"/>
</dbReference>
<comment type="similarity">
    <text evidence="1">Belongs to the GINS1/PSF1 family.</text>
</comment>